<dbReference type="InterPro" id="IPR041588">
    <property type="entry name" value="Integrase_H2C2"/>
</dbReference>
<dbReference type="Pfam" id="PF17921">
    <property type="entry name" value="Integrase_H2C2"/>
    <property type="match status" value="1"/>
</dbReference>
<dbReference type="GO" id="GO:0003676">
    <property type="term" value="F:nucleic acid binding"/>
    <property type="evidence" value="ECO:0007669"/>
    <property type="project" value="InterPro"/>
</dbReference>
<reference evidence="3" key="1">
    <citation type="submission" date="2019-12" db="UniProtKB">
        <authorList>
            <consortium name="WormBaseParasite"/>
        </authorList>
    </citation>
    <scope>IDENTIFICATION</scope>
</reference>
<dbReference type="InterPro" id="IPR036397">
    <property type="entry name" value="RNaseH_sf"/>
</dbReference>
<accession>A0A5S6QWK7</accession>
<dbReference type="Gene3D" id="3.30.420.10">
    <property type="entry name" value="Ribonuclease H-like superfamily/Ribonuclease H"/>
    <property type="match status" value="1"/>
</dbReference>
<dbReference type="STRING" id="70415.A0A5S6QWK7"/>
<dbReference type="Gene3D" id="1.10.340.70">
    <property type="match status" value="1"/>
</dbReference>
<proteinExistence type="predicted"/>
<dbReference type="Proteomes" id="UP000046395">
    <property type="component" value="Unassembled WGS sequence"/>
</dbReference>
<dbReference type="SUPFAM" id="SSF53098">
    <property type="entry name" value="Ribonuclease H-like"/>
    <property type="match status" value="1"/>
</dbReference>
<dbReference type="AlphaFoldDB" id="A0A5S6QWK7"/>
<feature type="domain" description="Integrase zinc-binding" evidence="1">
    <location>
        <begin position="61"/>
        <end position="115"/>
    </location>
</feature>
<sequence>MVVLAKFDGQEGPLQLWRQVLETIIADKDVPAWVKTIVKVMLSVVTLTCDMSKGHPRPFLPQPFRRTVFEALHSLTHNSIKTAQKLLTRHYVWPRINKDVRSLARQCLTCQRTKIHRHVKTPPKELPIPDTRFDHVHVDLVGPLPSSRRYAYLLTMGDRFNRWPEAVPLRNCRTETVARAFTSA</sequence>
<dbReference type="WBParaSite" id="TMUE_3000011508.1">
    <property type="protein sequence ID" value="TMUE_3000011508.1"/>
    <property type="gene ID" value="WBGene00301338"/>
</dbReference>
<name>A0A5S6QWK7_TRIMR</name>
<dbReference type="PANTHER" id="PTHR47266">
    <property type="entry name" value="ENDONUCLEASE-RELATED"/>
    <property type="match status" value="1"/>
</dbReference>
<organism evidence="2 3">
    <name type="scientific">Trichuris muris</name>
    <name type="common">Mouse whipworm</name>
    <dbReference type="NCBI Taxonomy" id="70415"/>
    <lineage>
        <taxon>Eukaryota</taxon>
        <taxon>Metazoa</taxon>
        <taxon>Ecdysozoa</taxon>
        <taxon>Nematoda</taxon>
        <taxon>Enoplea</taxon>
        <taxon>Dorylaimia</taxon>
        <taxon>Trichinellida</taxon>
        <taxon>Trichuridae</taxon>
        <taxon>Trichuris</taxon>
    </lineage>
</organism>
<evidence type="ECO:0000313" key="2">
    <source>
        <dbReference type="Proteomes" id="UP000046395"/>
    </source>
</evidence>
<dbReference type="InterPro" id="IPR052160">
    <property type="entry name" value="Gypsy_RT_Integrase-like"/>
</dbReference>
<protein>
    <submittedName>
        <fullName evidence="3">Integrase_H2C2 domain-containing protein</fullName>
    </submittedName>
</protein>
<keyword evidence="2" id="KW-1185">Reference proteome</keyword>
<dbReference type="InterPro" id="IPR012337">
    <property type="entry name" value="RNaseH-like_sf"/>
</dbReference>
<evidence type="ECO:0000313" key="3">
    <source>
        <dbReference type="WBParaSite" id="TMUE_3000011508.1"/>
    </source>
</evidence>
<evidence type="ECO:0000259" key="1">
    <source>
        <dbReference type="Pfam" id="PF17921"/>
    </source>
</evidence>